<dbReference type="Gene3D" id="3.60.21.10">
    <property type="match status" value="1"/>
</dbReference>
<reference evidence="4 5" key="1">
    <citation type="submission" date="2022-04" db="EMBL/GenBank/DDBJ databases">
        <title>Gracilibacillus sp. isolated from saltern.</title>
        <authorList>
            <person name="Won M."/>
            <person name="Lee C.-M."/>
            <person name="Woen H.-Y."/>
            <person name="Kwon S.-W."/>
        </authorList>
    </citation>
    <scope>NUCLEOTIDE SEQUENCE [LARGE SCALE GENOMIC DNA]</scope>
    <source>
        <strain evidence="4 5">SSPM10-3</strain>
    </source>
</reference>
<accession>A0ABY4GPL2</accession>
<proteinExistence type="inferred from homology"/>
<dbReference type="InterPro" id="IPR029052">
    <property type="entry name" value="Metallo-depent_PP-like"/>
</dbReference>
<dbReference type="InterPro" id="IPR041802">
    <property type="entry name" value="MPP_YfcE"/>
</dbReference>
<dbReference type="Proteomes" id="UP000831537">
    <property type="component" value="Chromosome"/>
</dbReference>
<evidence type="ECO:0000313" key="5">
    <source>
        <dbReference type="Proteomes" id="UP000831537"/>
    </source>
</evidence>
<evidence type="ECO:0000256" key="1">
    <source>
        <dbReference type="ARBA" id="ARBA00008950"/>
    </source>
</evidence>
<dbReference type="Pfam" id="PF12850">
    <property type="entry name" value="Metallophos_2"/>
    <property type="match status" value="1"/>
</dbReference>
<dbReference type="CDD" id="cd00841">
    <property type="entry name" value="MPP_YfcE"/>
    <property type="match status" value="1"/>
</dbReference>
<dbReference type="PANTHER" id="PTHR11124">
    <property type="entry name" value="VACUOLAR SORTING PROTEIN VPS29"/>
    <property type="match status" value="1"/>
</dbReference>
<dbReference type="InterPro" id="IPR024654">
    <property type="entry name" value="Calcineurin-like_PHP_lpxH"/>
</dbReference>
<comment type="cofactor">
    <cofactor evidence="2">
        <name>a divalent metal cation</name>
        <dbReference type="ChEBI" id="CHEBI:60240"/>
    </cofactor>
</comment>
<dbReference type="EMBL" id="CP095071">
    <property type="protein sequence ID" value="UOQ86214.1"/>
    <property type="molecule type" value="Genomic_DNA"/>
</dbReference>
<name>A0ABY4GPL2_9BACI</name>
<evidence type="ECO:0000313" key="4">
    <source>
        <dbReference type="EMBL" id="UOQ86214.1"/>
    </source>
</evidence>
<comment type="similarity">
    <text evidence="1 2">Belongs to the metallophosphoesterase superfamily. YfcE family.</text>
</comment>
<evidence type="ECO:0000256" key="2">
    <source>
        <dbReference type="RuleBase" id="RU362039"/>
    </source>
</evidence>
<organism evidence="4 5">
    <name type="scientific">Gracilibacillus salinarum</name>
    <dbReference type="NCBI Taxonomy" id="2932255"/>
    <lineage>
        <taxon>Bacteria</taxon>
        <taxon>Bacillati</taxon>
        <taxon>Bacillota</taxon>
        <taxon>Bacilli</taxon>
        <taxon>Bacillales</taxon>
        <taxon>Bacillaceae</taxon>
        <taxon>Gracilibacillus</taxon>
    </lineage>
</organism>
<dbReference type="RefSeq" id="WP_244746535.1">
    <property type="nucleotide sequence ID" value="NZ_CP095071.1"/>
</dbReference>
<keyword evidence="2" id="KW-0479">Metal-binding</keyword>
<dbReference type="SUPFAM" id="SSF56300">
    <property type="entry name" value="Metallo-dependent phosphatases"/>
    <property type="match status" value="1"/>
</dbReference>
<dbReference type="EC" id="3.1.4.-" evidence="2"/>
<evidence type="ECO:0000259" key="3">
    <source>
        <dbReference type="Pfam" id="PF12850"/>
    </source>
</evidence>
<gene>
    <name evidence="4" type="ORF">MUN87_04775</name>
</gene>
<dbReference type="InterPro" id="IPR000979">
    <property type="entry name" value="Phosphodiesterase_MJ0936/Vps29"/>
</dbReference>
<protein>
    <recommendedName>
        <fullName evidence="2">Phosphoesterase</fullName>
        <ecNumber evidence="2">3.1.4.-</ecNumber>
    </recommendedName>
</protein>
<keyword evidence="5" id="KW-1185">Reference proteome</keyword>
<dbReference type="NCBIfam" id="TIGR00040">
    <property type="entry name" value="yfcE"/>
    <property type="match status" value="1"/>
</dbReference>
<sequence>MPKILIISDSHGWTDEVIAIKQRHQDEVHTMIHCGDSELAYDGTELAGFEKVQGNMDMDFQFPEEVDFRVGNMHFFVTHGHLHQVNSTLMPLSYRAKELGANIICFGHTHRAGAEKVNGQLFINPGSIRQPRTAHPGSYAILSADDALTDIELRFFTKEGTEITSLAYQTSLNE</sequence>
<feature type="domain" description="Calcineurin-like phosphoesterase" evidence="3">
    <location>
        <begin position="3"/>
        <end position="146"/>
    </location>
</feature>